<dbReference type="Proteomes" id="UP000245464">
    <property type="component" value="Chromosome 9"/>
</dbReference>
<dbReference type="GeneID" id="90958051"/>
<gene>
    <name evidence="1" type="ORF">PtrM4_146800</name>
</gene>
<dbReference type="RefSeq" id="XP_065959872.1">
    <property type="nucleotide sequence ID" value="XM_066109889.1"/>
</dbReference>
<proteinExistence type="predicted"/>
<dbReference type="AlphaFoldDB" id="A0A317BPK8"/>
<sequence>MFKHALFRLQQEQPALYENLTKNLSPEEQQVVQSAVHQADVIAQAQAEAQAAIANGLPPVVPQ</sequence>
<organism evidence="1 2">
    <name type="scientific">Pyrenophora tritici-repentis</name>
    <dbReference type="NCBI Taxonomy" id="45151"/>
    <lineage>
        <taxon>Eukaryota</taxon>
        <taxon>Fungi</taxon>
        <taxon>Dikarya</taxon>
        <taxon>Ascomycota</taxon>
        <taxon>Pezizomycotina</taxon>
        <taxon>Dothideomycetes</taxon>
        <taxon>Pleosporomycetidae</taxon>
        <taxon>Pleosporales</taxon>
        <taxon>Pleosporineae</taxon>
        <taxon>Pleosporaceae</taxon>
        <taxon>Pyrenophora</taxon>
    </lineage>
</organism>
<evidence type="ECO:0000313" key="1">
    <source>
        <dbReference type="EMBL" id="KAF7566360.1"/>
    </source>
</evidence>
<evidence type="ECO:0000313" key="2">
    <source>
        <dbReference type="Proteomes" id="UP000245464"/>
    </source>
</evidence>
<dbReference type="EMBL" id="NQIK02000009">
    <property type="protein sequence ID" value="KAF7566360.1"/>
    <property type="molecule type" value="Genomic_DNA"/>
</dbReference>
<accession>A0A317BPK8</accession>
<protein>
    <submittedName>
        <fullName evidence="1">Uncharacterized protein</fullName>
    </submittedName>
</protein>
<reference evidence="1 2" key="1">
    <citation type="journal article" date="2018" name="BMC Genomics">
        <title>Comparative genomics of the wheat fungal pathogen Pyrenophora tritici-repentis reveals chromosomal variations and genome plasticity.</title>
        <authorList>
            <person name="Moolhuijzen P."/>
            <person name="See P.T."/>
            <person name="Hane J.K."/>
            <person name="Shi G."/>
            <person name="Liu Z."/>
            <person name="Oliver R.P."/>
            <person name="Moffat C.S."/>
        </authorList>
    </citation>
    <scope>NUCLEOTIDE SEQUENCE [LARGE SCALE GENOMIC DNA]</scope>
    <source>
        <strain evidence="1">M4</strain>
    </source>
</reference>
<dbReference type="KEGG" id="ptrr:90958051"/>
<comment type="caution">
    <text evidence="1">The sequence shown here is derived from an EMBL/GenBank/DDBJ whole genome shotgun (WGS) entry which is preliminary data.</text>
</comment>
<name>A0A317BPK8_9PLEO</name>